<dbReference type="SUPFAM" id="SSF56024">
    <property type="entry name" value="Phospholipase D/nuclease"/>
    <property type="match status" value="1"/>
</dbReference>
<dbReference type="InterPro" id="IPR036388">
    <property type="entry name" value="WH-like_DNA-bd_sf"/>
</dbReference>
<accession>A0A166CIG0</accession>
<dbReference type="STRING" id="47311.MBCUT_20270"/>
<dbReference type="PATRIC" id="fig|47311.3.peg.2213"/>
<name>A0A166CIG0_9EURY</name>
<dbReference type="SUPFAM" id="SSF46785">
    <property type="entry name" value="Winged helix' DNA-binding domain"/>
    <property type="match status" value="1"/>
</dbReference>
<comment type="caution">
    <text evidence="2">The sequence shown here is derived from an EMBL/GenBank/DDBJ whole genome shotgun (WGS) entry which is preliminary data.</text>
</comment>
<feature type="domain" description="Transcription regulator TrmB N-terminal" evidence="1">
    <location>
        <begin position="8"/>
        <end position="74"/>
    </location>
</feature>
<dbReference type="Gene3D" id="3.30.870.10">
    <property type="entry name" value="Endonuclease Chain A"/>
    <property type="match status" value="1"/>
</dbReference>
<dbReference type="InterPro" id="IPR051797">
    <property type="entry name" value="TrmB-like"/>
</dbReference>
<evidence type="ECO:0000259" key="1">
    <source>
        <dbReference type="Pfam" id="PF01978"/>
    </source>
</evidence>
<dbReference type="Pfam" id="PF01978">
    <property type="entry name" value="TrmB"/>
    <property type="match status" value="1"/>
</dbReference>
<dbReference type="Proteomes" id="UP000077275">
    <property type="component" value="Unassembled WGS sequence"/>
</dbReference>
<dbReference type="EMBL" id="LWMW01000158">
    <property type="protein sequence ID" value="KZX14637.1"/>
    <property type="molecule type" value="Genomic_DNA"/>
</dbReference>
<dbReference type="InterPro" id="IPR002831">
    <property type="entry name" value="Tscrpt_reg_TrmB_N"/>
</dbReference>
<gene>
    <name evidence="2" type="ORF">MBCUT_20270</name>
</gene>
<sequence>MNKTINALERMNLHKSEAIVYMLLVQKMGGTVEEISKEVRFKKQNTYTILNKLIQKGFVDVEKSNPVIYHVVPPTETFRKEQIKILDELYTANNELNFLYEANINKLKHPINLIQGFRPIIKKEINLIKSAKKTLNMKIGFLFFNEAQILINVFENLKNTGVKINIIANQACTIDNEKIEVLNKFKNCDVNVKEDDLPNTKVILVDGSEMMQIFPRFPFHENIYSDNVHCTYNYSKNIAKTYNDRFNHQLKLIV</sequence>
<dbReference type="Gene3D" id="1.10.10.10">
    <property type="entry name" value="Winged helix-like DNA-binding domain superfamily/Winged helix DNA-binding domain"/>
    <property type="match status" value="1"/>
</dbReference>
<dbReference type="InterPro" id="IPR036390">
    <property type="entry name" value="WH_DNA-bd_sf"/>
</dbReference>
<dbReference type="PANTHER" id="PTHR34293">
    <property type="entry name" value="HTH-TYPE TRANSCRIPTIONAL REGULATOR TRMBL2"/>
    <property type="match status" value="1"/>
</dbReference>
<keyword evidence="3" id="KW-1185">Reference proteome</keyword>
<dbReference type="AlphaFoldDB" id="A0A166CIG0"/>
<organism evidence="2 3">
    <name type="scientific">Methanobrevibacter cuticularis</name>
    <dbReference type="NCBI Taxonomy" id="47311"/>
    <lineage>
        <taxon>Archaea</taxon>
        <taxon>Methanobacteriati</taxon>
        <taxon>Methanobacteriota</taxon>
        <taxon>Methanomada group</taxon>
        <taxon>Methanobacteria</taxon>
        <taxon>Methanobacteriales</taxon>
        <taxon>Methanobacteriaceae</taxon>
        <taxon>Methanobrevibacter</taxon>
    </lineage>
</organism>
<evidence type="ECO:0000313" key="3">
    <source>
        <dbReference type="Proteomes" id="UP000077275"/>
    </source>
</evidence>
<reference evidence="2 3" key="1">
    <citation type="submission" date="2016-04" db="EMBL/GenBank/DDBJ databases">
        <title>Genome sequence of Methanobrevibacter cuticularis DSM 11139.</title>
        <authorList>
            <person name="Poehlein A."/>
            <person name="Seedorf H."/>
            <person name="Daniel R."/>
        </authorList>
    </citation>
    <scope>NUCLEOTIDE SEQUENCE [LARGE SCALE GENOMIC DNA]</scope>
    <source>
        <strain evidence="2 3">DSM 11139</strain>
    </source>
</reference>
<evidence type="ECO:0000313" key="2">
    <source>
        <dbReference type="EMBL" id="KZX14637.1"/>
    </source>
</evidence>
<proteinExistence type="predicted"/>
<protein>
    <submittedName>
        <fullName evidence="2">Sugar-specific transcriptional regulator TrmB</fullName>
    </submittedName>
</protein>
<dbReference type="PANTHER" id="PTHR34293:SF1">
    <property type="entry name" value="HTH-TYPE TRANSCRIPTIONAL REGULATOR TRMBL2"/>
    <property type="match status" value="1"/>
</dbReference>